<feature type="transmembrane region" description="Helical" evidence="7">
    <location>
        <begin position="268"/>
        <end position="288"/>
    </location>
</feature>
<protein>
    <submittedName>
        <fullName evidence="9">Sugar ABC transporter permease</fullName>
    </submittedName>
</protein>
<keyword evidence="3" id="KW-1003">Cell membrane</keyword>
<dbReference type="Pfam" id="PF00528">
    <property type="entry name" value="BPD_transp_1"/>
    <property type="match status" value="1"/>
</dbReference>
<dbReference type="Proteomes" id="UP000266552">
    <property type="component" value="Chromosome"/>
</dbReference>
<dbReference type="GO" id="GO:0005886">
    <property type="term" value="C:plasma membrane"/>
    <property type="evidence" value="ECO:0007669"/>
    <property type="project" value="UniProtKB-SubCell"/>
</dbReference>
<dbReference type="CDD" id="cd06261">
    <property type="entry name" value="TM_PBP2"/>
    <property type="match status" value="1"/>
</dbReference>
<evidence type="ECO:0000313" key="10">
    <source>
        <dbReference type="Proteomes" id="UP000266552"/>
    </source>
</evidence>
<dbReference type="SUPFAM" id="SSF161098">
    <property type="entry name" value="MetI-like"/>
    <property type="match status" value="1"/>
</dbReference>
<organism evidence="9 10">
    <name type="scientific">Paenibacillus lautus</name>
    <name type="common">Bacillus lautus</name>
    <dbReference type="NCBI Taxonomy" id="1401"/>
    <lineage>
        <taxon>Bacteria</taxon>
        <taxon>Bacillati</taxon>
        <taxon>Bacillota</taxon>
        <taxon>Bacilli</taxon>
        <taxon>Bacillales</taxon>
        <taxon>Paenibacillaceae</taxon>
        <taxon>Paenibacillus</taxon>
    </lineage>
</organism>
<dbReference type="PROSITE" id="PS50928">
    <property type="entry name" value="ABC_TM1"/>
    <property type="match status" value="1"/>
</dbReference>
<sequence>MKMRNKARIGLRSNLEGYLFISPWLLGFFALTGGPLLFSLYVSFTNYNITSRRDWIGLSNYSEMFFQDTLFWKSISNTLWYVAVGVPFSAIAAIAVSALLSQKVWGGGFFRMLFYLPTVLAGVAMYMLWMQMLGPQTGLINTVLRFFGIEGPSWLTDPAWTKPSLVLMRLWGIGTSMLLYLSAIHSVPKQLYEAAEIDGAGRIRRFFKITIPMITPIIFFDVVTTMIGAFQVFQEAYVMSENGAGGPASSLLFYNLHLFNEAFVDYRMGYASAMAWFLFVIVMIITVINMTASKYWVHYEGGDHR</sequence>
<dbReference type="EMBL" id="CP032412">
    <property type="protein sequence ID" value="AYB43565.1"/>
    <property type="molecule type" value="Genomic_DNA"/>
</dbReference>
<gene>
    <name evidence="9" type="ORF">D5F53_09805</name>
</gene>
<reference evidence="9 10" key="1">
    <citation type="submission" date="2018-09" db="EMBL/GenBank/DDBJ databases">
        <title>Genome Sequence of Paenibacillus lautus Strain E7593-69, Azo Dye-Degrading Bacteria, Isolated from Commercial Tattoo Inks.</title>
        <authorList>
            <person name="Nho S.W."/>
            <person name="Kim S.-J."/>
            <person name="Kweon O."/>
            <person name="Cerniglia C.E."/>
        </authorList>
    </citation>
    <scope>NUCLEOTIDE SEQUENCE [LARGE SCALE GENOMIC DNA]</scope>
    <source>
        <strain evidence="9 10">E7593-69</strain>
    </source>
</reference>
<name>A0A385TR26_PAELA</name>
<dbReference type="AlphaFoldDB" id="A0A385TR26"/>
<feature type="transmembrane region" description="Helical" evidence="7">
    <location>
        <begin position="21"/>
        <end position="44"/>
    </location>
</feature>
<dbReference type="GO" id="GO:0055085">
    <property type="term" value="P:transmembrane transport"/>
    <property type="evidence" value="ECO:0007669"/>
    <property type="project" value="InterPro"/>
</dbReference>
<evidence type="ECO:0000256" key="7">
    <source>
        <dbReference type="RuleBase" id="RU363032"/>
    </source>
</evidence>
<proteinExistence type="inferred from homology"/>
<evidence type="ECO:0000256" key="3">
    <source>
        <dbReference type="ARBA" id="ARBA00022475"/>
    </source>
</evidence>
<evidence type="ECO:0000256" key="2">
    <source>
        <dbReference type="ARBA" id="ARBA00022448"/>
    </source>
</evidence>
<keyword evidence="6 7" id="KW-0472">Membrane</keyword>
<accession>A0A385TR26</accession>
<feature type="transmembrane region" description="Helical" evidence="7">
    <location>
        <begin position="112"/>
        <end position="129"/>
    </location>
</feature>
<feature type="transmembrane region" description="Helical" evidence="7">
    <location>
        <begin position="170"/>
        <end position="188"/>
    </location>
</feature>
<evidence type="ECO:0000256" key="1">
    <source>
        <dbReference type="ARBA" id="ARBA00004651"/>
    </source>
</evidence>
<dbReference type="Gene3D" id="1.10.3720.10">
    <property type="entry name" value="MetI-like"/>
    <property type="match status" value="1"/>
</dbReference>
<dbReference type="InterPro" id="IPR035906">
    <property type="entry name" value="MetI-like_sf"/>
</dbReference>
<feature type="transmembrane region" description="Helical" evidence="7">
    <location>
        <begin position="79"/>
        <end position="100"/>
    </location>
</feature>
<keyword evidence="2 7" id="KW-0813">Transport</keyword>
<dbReference type="PANTHER" id="PTHR30193">
    <property type="entry name" value="ABC TRANSPORTER PERMEASE PROTEIN"/>
    <property type="match status" value="1"/>
</dbReference>
<dbReference type="InterPro" id="IPR000515">
    <property type="entry name" value="MetI-like"/>
</dbReference>
<dbReference type="KEGG" id="plw:D5F53_09805"/>
<dbReference type="RefSeq" id="WP_083397595.1">
    <property type="nucleotide sequence ID" value="NZ_CP032412.1"/>
</dbReference>
<feature type="domain" description="ABC transmembrane type-1" evidence="8">
    <location>
        <begin position="75"/>
        <end position="289"/>
    </location>
</feature>
<dbReference type="SUPFAM" id="SSF160964">
    <property type="entry name" value="MalF N-terminal region-like"/>
    <property type="match status" value="1"/>
</dbReference>
<comment type="subcellular location">
    <subcellularLocation>
        <location evidence="1 7">Cell membrane</location>
        <topology evidence="1 7">Multi-pass membrane protein</topology>
    </subcellularLocation>
</comment>
<keyword evidence="5 7" id="KW-1133">Transmembrane helix</keyword>
<evidence type="ECO:0000313" key="9">
    <source>
        <dbReference type="EMBL" id="AYB43565.1"/>
    </source>
</evidence>
<dbReference type="InterPro" id="IPR051393">
    <property type="entry name" value="ABC_transporter_permease"/>
</dbReference>
<evidence type="ECO:0000256" key="5">
    <source>
        <dbReference type="ARBA" id="ARBA00022989"/>
    </source>
</evidence>
<evidence type="ECO:0000256" key="4">
    <source>
        <dbReference type="ARBA" id="ARBA00022692"/>
    </source>
</evidence>
<evidence type="ECO:0000259" key="8">
    <source>
        <dbReference type="PROSITE" id="PS50928"/>
    </source>
</evidence>
<comment type="similarity">
    <text evidence="7">Belongs to the binding-protein-dependent transport system permease family.</text>
</comment>
<keyword evidence="4 7" id="KW-0812">Transmembrane</keyword>
<evidence type="ECO:0000256" key="6">
    <source>
        <dbReference type="ARBA" id="ARBA00023136"/>
    </source>
</evidence>
<feature type="transmembrane region" description="Helical" evidence="7">
    <location>
        <begin position="209"/>
        <end position="233"/>
    </location>
</feature>
<dbReference type="PANTHER" id="PTHR30193:SF1">
    <property type="entry name" value="ABC TRANSPORTER PERMEASE PROTEIN YESP-RELATED"/>
    <property type="match status" value="1"/>
</dbReference>
<keyword evidence="10" id="KW-1185">Reference proteome</keyword>